<keyword evidence="5" id="KW-1185">Reference proteome</keyword>
<reference evidence="4" key="1">
    <citation type="submission" date="2014-03" db="EMBL/GenBank/DDBJ databases">
        <title>Complete genome of Pseudomonas balearica DSM 6083T, a sewage water isolate from an enrichment with 2-methylnaphthalene.</title>
        <authorList>
            <person name="Salva-Serra F."/>
            <person name="Jaen-Luchoro D."/>
            <person name="Busquets A."/>
            <person name="Pena A."/>
            <person name="Gomila M."/>
            <person name="Bosch R."/>
            <person name="Nogales B."/>
            <person name="Garcia-Valdes E."/>
            <person name="Lalucat J."/>
            <person name="Bennasar A."/>
        </authorList>
    </citation>
    <scope>NUCLEOTIDE SEQUENCE [LARGE SCALE GENOMIC DNA]</scope>
    <source>
        <strain evidence="4">DSM 6083</strain>
    </source>
</reference>
<feature type="domain" description="YjiS-like" evidence="1">
    <location>
        <begin position="28"/>
        <end position="64"/>
    </location>
</feature>
<protein>
    <submittedName>
        <fullName evidence="3">Uncharacterized conserved protein YjiS, DUF1127 family</fullName>
    </submittedName>
</protein>
<dbReference type="Proteomes" id="UP000182276">
    <property type="component" value="Unassembled WGS sequence"/>
</dbReference>
<evidence type="ECO:0000313" key="3">
    <source>
        <dbReference type="EMBL" id="SDM35304.1"/>
    </source>
</evidence>
<name>A0A8D3Y056_9GAMM</name>
<sequence length="79" mass="9537">MNRQRIPLHHPLRWFDEWRLPPLSAGRLLARLRRWHRLARQRRQLAALDEHALKDLGLSRADVEAEISRPFWDDPQDRG</sequence>
<evidence type="ECO:0000313" key="2">
    <source>
        <dbReference type="EMBL" id="AJE14808.1"/>
    </source>
</evidence>
<dbReference type="AlphaFoldDB" id="A0A8D3Y056"/>
<dbReference type="Pfam" id="PF06568">
    <property type="entry name" value="YjiS-like"/>
    <property type="match status" value="1"/>
</dbReference>
<dbReference type="EMBL" id="FNHO01000004">
    <property type="protein sequence ID" value="SDM35304.1"/>
    <property type="molecule type" value="Genomic_DNA"/>
</dbReference>
<accession>A0A8D3Y056</accession>
<proteinExistence type="predicted"/>
<dbReference type="Proteomes" id="UP000031271">
    <property type="component" value="Chromosome"/>
</dbReference>
<organism evidence="2 4">
    <name type="scientific">Stutzerimonas balearica DSM 6083</name>
    <dbReference type="NCBI Taxonomy" id="1123016"/>
    <lineage>
        <taxon>Bacteria</taxon>
        <taxon>Pseudomonadati</taxon>
        <taxon>Pseudomonadota</taxon>
        <taxon>Gammaproteobacteria</taxon>
        <taxon>Pseudomonadales</taxon>
        <taxon>Pseudomonadaceae</taxon>
        <taxon>Stutzerimonas</taxon>
    </lineage>
</organism>
<dbReference type="EMBL" id="CP007511">
    <property type="protein sequence ID" value="AJE14808.1"/>
    <property type="molecule type" value="Genomic_DNA"/>
</dbReference>
<reference evidence="2 4" key="3">
    <citation type="journal article" name="Genome Announc.">
        <title>Complete Genome Sequence of Pseudomonas balearica DSM 6083T.</title>
        <authorList>
            <person name="Bennasar-Figueras A."/>
            <person name="Salva-Serra F."/>
            <person name="Jaen-Luchoro D."/>
            <person name="Segui C."/>
            <person name="Aliaga F."/>
            <person name="Busquets A."/>
            <person name="Gomila M."/>
            <person name="Moore E.R."/>
            <person name="Lalucat J."/>
        </authorList>
    </citation>
    <scope>NUCLEOTIDE SEQUENCE [LARGE SCALE GENOMIC DNA]</scope>
    <source>
        <strain evidence="4">DSM 6083</strain>
        <strain evidence="2">DSM6083</strain>
    </source>
</reference>
<evidence type="ECO:0000313" key="4">
    <source>
        <dbReference type="Proteomes" id="UP000031271"/>
    </source>
</evidence>
<evidence type="ECO:0000259" key="1">
    <source>
        <dbReference type="Pfam" id="PF06568"/>
    </source>
</evidence>
<reference evidence="3 5" key="2">
    <citation type="submission" date="2016-10" db="EMBL/GenBank/DDBJ databases">
        <authorList>
            <person name="Varghese N."/>
            <person name="Submissions S."/>
        </authorList>
    </citation>
    <scope>NUCLEOTIDE SEQUENCE [LARGE SCALE GENOMIC DNA]</scope>
    <source>
        <strain evidence="3 5">DSM 6083</strain>
    </source>
</reference>
<evidence type="ECO:0000313" key="5">
    <source>
        <dbReference type="Proteomes" id="UP000182276"/>
    </source>
</evidence>
<dbReference type="KEGG" id="pbm:CL52_07025"/>
<dbReference type="InterPro" id="IPR009506">
    <property type="entry name" value="YjiS-like"/>
</dbReference>
<dbReference type="GeneID" id="77259670"/>
<dbReference type="RefSeq" id="WP_043219314.1">
    <property type="nucleotide sequence ID" value="NZ_CP007511.1"/>
</dbReference>
<gene>
    <name evidence="2" type="ORF">CL52_07025</name>
    <name evidence="3" type="ORF">SAMN05660875_104164</name>
</gene>